<dbReference type="SUPFAM" id="SSF46626">
    <property type="entry name" value="Cytochrome c"/>
    <property type="match status" value="1"/>
</dbReference>
<evidence type="ECO:0000256" key="8">
    <source>
        <dbReference type="ARBA" id="ARBA00023136"/>
    </source>
</evidence>
<evidence type="ECO:0000256" key="2">
    <source>
        <dbReference type="ARBA" id="ARBA00008333"/>
    </source>
</evidence>
<comment type="subcellular location">
    <subcellularLocation>
        <location evidence="1">Membrane</location>
        <topology evidence="1">Multi-pass membrane protein</topology>
    </subcellularLocation>
</comment>
<dbReference type="GO" id="GO:0046872">
    <property type="term" value="F:metal ion binding"/>
    <property type="evidence" value="ECO:0007669"/>
    <property type="project" value="UniProtKB-KW"/>
</dbReference>
<evidence type="ECO:0000313" key="14">
    <source>
        <dbReference type="Proteomes" id="UP001056132"/>
    </source>
</evidence>
<dbReference type="GO" id="GO:0033573">
    <property type="term" value="C:high-affinity iron permease complex"/>
    <property type="evidence" value="ECO:0007669"/>
    <property type="project" value="InterPro"/>
</dbReference>
<dbReference type="GO" id="GO:0015093">
    <property type="term" value="F:ferrous iron transmembrane transporter activity"/>
    <property type="evidence" value="ECO:0007669"/>
    <property type="project" value="TreeGrafter"/>
</dbReference>
<dbReference type="PROSITE" id="PS51007">
    <property type="entry name" value="CYTC"/>
    <property type="match status" value="1"/>
</dbReference>
<evidence type="ECO:0000313" key="13">
    <source>
        <dbReference type="EMBL" id="URF03975.1"/>
    </source>
</evidence>
<dbReference type="Pfam" id="PF03239">
    <property type="entry name" value="FTR1"/>
    <property type="match status" value="1"/>
</dbReference>
<feature type="transmembrane region" description="Helical" evidence="10">
    <location>
        <begin position="427"/>
        <end position="450"/>
    </location>
</feature>
<dbReference type="PANTHER" id="PTHR31632:SF2">
    <property type="entry name" value="PLASMA MEMBRANE IRON PERMEASE"/>
    <property type="match status" value="1"/>
</dbReference>
<keyword evidence="4 10" id="KW-0812">Transmembrane</keyword>
<feature type="domain" description="Cytochrome c" evidence="12">
    <location>
        <begin position="134"/>
        <end position="221"/>
    </location>
</feature>
<feature type="transmembrane region" description="Helical" evidence="10">
    <location>
        <begin position="537"/>
        <end position="557"/>
    </location>
</feature>
<evidence type="ECO:0000256" key="6">
    <source>
        <dbReference type="ARBA" id="ARBA00022989"/>
    </source>
</evidence>
<evidence type="ECO:0000256" key="11">
    <source>
        <dbReference type="SAM" id="SignalP"/>
    </source>
</evidence>
<keyword evidence="6 10" id="KW-1133">Transmembrane helix</keyword>
<proteinExistence type="inferred from homology"/>
<accession>A0AAE9L2G4</accession>
<feature type="transmembrane region" description="Helical" evidence="10">
    <location>
        <begin position="610"/>
        <end position="635"/>
    </location>
</feature>
<keyword evidence="3 9" id="KW-0349">Heme</keyword>
<keyword evidence="8 10" id="KW-0472">Membrane</keyword>
<dbReference type="Pfam" id="PF00034">
    <property type="entry name" value="Cytochrom_C"/>
    <property type="match status" value="1"/>
</dbReference>
<protein>
    <submittedName>
        <fullName evidence="13">Cytochrome c/FTR1 family iron permease</fullName>
    </submittedName>
</protein>
<feature type="transmembrane region" description="Helical" evidence="10">
    <location>
        <begin position="505"/>
        <end position="531"/>
    </location>
</feature>
<evidence type="ECO:0000256" key="1">
    <source>
        <dbReference type="ARBA" id="ARBA00004141"/>
    </source>
</evidence>
<comment type="similarity">
    <text evidence="2">Belongs to the oxidase-dependent Fe transporter (OFeT) (TC 9.A.10.1) family.</text>
</comment>
<organism evidence="13 14">
    <name type="scientific">Cupriavidus campinensis</name>
    <dbReference type="NCBI Taxonomy" id="151783"/>
    <lineage>
        <taxon>Bacteria</taxon>
        <taxon>Pseudomonadati</taxon>
        <taxon>Pseudomonadota</taxon>
        <taxon>Betaproteobacteria</taxon>
        <taxon>Burkholderiales</taxon>
        <taxon>Burkholderiaceae</taxon>
        <taxon>Cupriavidus</taxon>
    </lineage>
</organism>
<dbReference type="GO" id="GO:0020037">
    <property type="term" value="F:heme binding"/>
    <property type="evidence" value="ECO:0007669"/>
    <property type="project" value="InterPro"/>
</dbReference>
<feature type="transmembrane region" description="Helical" evidence="10">
    <location>
        <begin position="569"/>
        <end position="590"/>
    </location>
</feature>
<dbReference type="Gene3D" id="1.10.760.10">
    <property type="entry name" value="Cytochrome c-like domain"/>
    <property type="match status" value="1"/>
</dbReference>
<evidence type="ECO:0000256" key="7">
    <source>
        <dbReference type="ARBA" id="ARBA00023004"/>
    </source>
</evidence>
<evidence type="ECO:0000256" key="5">
    <source>
        <dbReference type="ARBA" id="ARBA00022723"/>
    </source>
</evidence>
<dbReference type="InterPro" id="IPR036909">
    <property type="entry name" value="Cyt_c-like_dom_sf"/>
</dbReference>
<dbReference type="GO" id="GO:0009055">
    <property type="term" value="F:electron transfer activity"/>
    <property type="evidence" value="ECO:0007669"/>
    <property type="project" value="InterPro"/>
</dbReference>
<evidence type="ECO:0000256" key="3">
    <source>
        <dbReference type="ARBA" id="ARBA00022617"/>
    </source>
</evidence>
<keyword evidence="5 9" id="KW-0479">Metal-binding</keyword>
<evidence type="ECO:0000259" key="12">
    <source>
        <dbReference type="PROSITE" id="PS51007"/>
    </source>
</evidence>
<feature type="chain" id="PRO_5042142660" evidence="11">
    <location>
        <begin position="23"/>
        <end position="648"/>
    </location>
</feature>
<dbReference type="Proteomes" id="UP001056132">
    <property type="component" value="Chromosome 1"/>
</dbReference>
<reference evidence="13" key="1">
    <citation type="journal article" date="2022" name="Microbiol. Resour. Announc.">
        <title>Genome Sequence of Cupriavidus campinensis Strain G5, a Member of a Bacterial Consortium Capable of Polyethylene Degradation.</title>
        <authorList>
            <person name="Schneider B."/>
            <person name="Pfeiffer F."/>
            <person name="Dyall-Smith M."/>
            <person name="Kunte H.J."/>
        </authorList>
    </citation>
    <scope>NUCLEOTIDE SEQUENCE</scope>
    <source>
        <strain evidence="13">G5</strain>
    </source>
</reference>
<feature type="transmembrane region" description="Helical" evidence="10">
    <location>
        <begin position="388"/>
        <end position="415"/>
    </location>
</feature>
<dbReference type="AlphaFoldDB" id="A0AAE9L2G4"/>
<reference evidence="13" key="2">
    <citation type="submission" date="2022-05" db="EMBL/GenBank/DDBJ databases">
        <authorList>
            <person name="Kunte H.-J."/>
        </authorList>
    </citation>
    <scope>NUCLEOTIDE SEQUENCE</scope>
    <source>
        <strain evidence="13">G5</strain>
    </source>
</reference>
<evidence type="ECO:0000256" key="9">
    <source>
        <dbReference type="PROSITE-ProRule" id="PRU00433"/>
    </source>
</evidence>
<sequence>MRSSSRLYVLVCSALGVFLSFAASAHSSGADTRAKQIWQLLDYIAVDYRGAVSDGKVTAASEYSEMQDFALNAEKQMIELPKTAGSEQMLKDAGRLRELVDSKADDATVGEHAHRLAADVLKFYPFPVAPAKAPDLLRGGQMFQAQCAACHGLGGRGDGPAAAGLTPKPTALADHTRARERSLFALYQVIGHGVEGTAMPSFAAVADEDRWALAFFVGTLPYSDAQKAAGAEVWKSDAKARAAWSGLDSLTQTSEAELAKTVGEDSAVKLMAYARANPQQVQATVTQAQSTALAKTRLRESVTAVEAGDRPAATKLALSAYLDGFETLEPALAARNRTLFQQVEKAMISFRSTIANGTVADVRAAEANLQGLLDETDMVLAPSEPDSAAAFFGALLILLREGVEALLVVVAMIAFLKKAERREALPYVHAGWTIALAAGGLTWAVATYLIGISGASRELTEGFSSLFAAAILLSVGIWMHQKSTAGRWQQYLKQKMSSAMNRRTAWFMFLLAFVAVYREVFETVLFFAALWTEGNGMALLAGLACGTVLLGVLAMVLLRTSARLPVGQFFAASALLVACLAVVLAGKGVAGLQEAGLIHITLIAFPRVDILGMYPTMQTTLAQAAVLAVAVIGYAMNLRPIAGSKAGT</sequence>
<feature type="signal peptide" evidence="11">
    <location>
        <begin position="1"/>
        <end position="22"/>
    </location>
</feature>
<dbReference type="RefSeq" id="WP_250024835.1">
    <property type="nucleotide sequence ID" value="NZ_CP097330.1"/>
</dbReference>
<evidence type="ECO:0000256" key="10">
    <source>
        <dbReference type="SAM" id="Phobius"/>
    </source>
</evidence>
<keyword evidence="11" id="KW-0732">Signal</keyword>
<dbReference type="EMBL" id="CP097330">
    <property type="protein sequence ID" value="URF03975.1"/>
    <property type="molecule type" value="Genomic_DNA"/>
</dbReference>
<dbReference type="KEGG" id="ccam:M5D45_16040"/>
<dbReference type="PANTHER" id="PTHR31632">
    <property type="entry name" value="IRON TRANSPORTER FTH1"/>
    <property type="match status" value="1"/>
</dbReference>
<dbReference type="InterPro" id="IPR009056">
    <property type="entry name" value="Cyt_c-like_dom"/>
</dbReference>
<name>A0AAE9L2G4_9BURK</name>
<dbReference type="InterPro" id="IPR004923">
    <property type="entry name" value="FTR1/Fip1/EfeU"/>
</dbReference>
<gene>
    <name evidence="13" type="ORF">M5D45_16040</name>
</gene>
<feature type="transmembrane region" description="Helical" evidence="10">
    <location>
        <begin position="462"/>
        <end position="479"/>
    </location>
</feature>
<evidence type="ECO:0000256" key="4">
    <source>
        <dbReference type="ARBA" id="ARBA00022692"/>
    </source>
</evidence>
<keyword evidence="7 9" id="KW-0408">Iron</keyword>